<dbReference type="Proteomes" id="UP000269041">
    <property type="component" value="Unassembled WGS sequence"/>
</dbReference>
<dbReference type="InterPro" id="IPR015032">
    <property type="entry name" value="ThsB__TIR-like_domain"/>
</dbReference>
<sequence length="167" mass="19363">MAYRNKTYIAFDGDKDIHYYYLMKAWKSSKHVSFNFYDAHDLNTARDSSMEQTIKGRLRQRMANANCLILLIGESTRYLTKFVKWEIELAISSDLPIIAVNLNGKKQMDNDRCPPVLRDALAIHIPFKQSAVEYAMDNWPQSFSTHKSNGESGPYYYKDSVYQELGI</sequence>
<keyword evidence="3" id="KW-1185">Reference proteome</keyword>
<dbReference type="AlphaFoldDB" id="A0A3R9DYV9"/>
<dbReference type="InterPro" id="IPR036490">
    <property type="entry name" value="ThsB_TIR-like_sf"/>
</dbReference>
<dbReference type="RefSeq" id="WP_125322324.1">
    <property type="nucleotide sequence ID" value="NZ_AP024891.1"/>
</dbReference>
<comment type="caution">
    <text evidence="2">The sequence shown here is derived from an EMBL/GenBank/DDBJ whole genome shotgun (WGS) entry which is preliminary data.</text>
</comment>
<feature type="domain" description="Thoeris protein ThsB TIR-like" evidence="1">
    <location>
        <begin position="8"/>
        <end position="106"/>
    </location>
</feature>
<dbReference type="SUPFAM" id="SSF52206">
    <property type="entry name" value="Hypothetical protein MTH538"/>
    <property type="match status" value="1"/>
</dbReference>
<evidence type="ECO:0000313" key="2">
    <source>
        <dbReference type="EMBL" id="RSD30465.1"/>
    </source>
</evidence>
<evidence type="ECO:0000259" key="1">
    <source>
        <dbReference type="Pfam" id="PF08937"/>
    </source>
</evidence>
<accession>A0A3R9DYV9</accession>
<protein>
    <submittedName>
        <fullName evidence="2">Molecular chaperone Tir</fullName>
    </submittedName>
</protein>
<proteinExistence type="predicted"/>
<gene>
    <name evidence="2" type="ORF">EJA03_13805</name>
</gene>
<name>A0A3R9DYV9_9VIBR</name>
<reference evidence="2 3" key="1">
    <citation type="submission" date="2018-12" db="EMBL/GenBank/DDBJ databases">
        <title>Genomic taxonomy of the Vibrionaceae family.</title>
        <authorList>
            <person name="Gomez-Gil B."/>
            <person name="Enciso-Ibarra K."/>
        </authorList>
    </citation>
    <scope>NUCLEOTIDE SEQUENCE [LARGE SCALE GENOMIC DNA]</scope>
    <source>
        <strain evidence="2 3">CAIM 594</strain>
    </source>
</reference>
<organism evidence="2 3">
    <name type="scientific">Vibrio pectenicida</name>
    <dbReference type="NCBI Taxonomy" id="62763"/>
    <lineage>
        <taxon>Bacteria</taxon>
        <taxon>Pseudomonadati</taxon>
        <taxon>Pseudomonadota</taxon>
        <taxon>Gammaproteobacteria</taxon>
        <taxon>Vibrionales</taxon>
        <taxon>Vibrionaceae</taxon>
        <taxon>Vibrio</taxon>
    </lineage>
</organism>
<evidence type="ECO:0000313" key="3">
    <source>
        <dbReference type="Proteomes" id="UP000269041"/>
    </source>
</evidence>
<dbReference type="Pfam" id="PF08937">
    <property type="entry name" value="ThsB_TIR"/>
    <property type="match status" value="1"/>
</dbReference>
<dbReference type="EMBL" id="RSFA01000066">
    <property type="protein sequence ID" value="RSD30465.1"/>
    <property type="molecule type" value="Genomic_DNA"/>
</dbReference>
<dbReference type="Gene3D" id="3.40.50.11200">
    <property type="match status" value="1"/>
</dbReference>
<dbReference type="OrthoDB" id="2218415at2"/>